<dbReference type="AlphaFoldDB" id="X8JLK0"/>
<dbReference type="EMBL" id="JATN01000314">
    <property type="protein sequence ID" value="EUC64081.1"/>
    <property type="molecule type" value="Genomic_DNA"/>
</dbReference>
<dbReference type="OrthoDB" id="3236899at2759"/>
<protein>
    <submittedName>
        <fullName evidence="1">Uncharacterized protein</fullName>
    </submittedName>
</protein>
<evidence type="ECO:0000313" key="1">
    <source>
        <dbReference type="EMBL" id="EUC64081.1"/>
    </source>
</evidence>
<gene>
    <name evidence="1" type="ORF">RSOL_435010</name>
</gene>
<proteinExistence type="predicted"/>
<dbReference type="Proteomes" id="UP000030108">
    <property type="component" value="Unassembled WGS sequence"/>
</dbReference>
<sequence length="214" mass="23676">MAIFESTLYPATANESPVVTPTFCHTARPSSSSSALSVASITPCLTASSDSNSFASFEQIVPAGGFFYTASMNQLDASGYPTRALYYLHKRMLEVVLYPGQYHNQSWCLQIRPGTPIPSPPLSDEDEGMIAPENSLEDDEILNILGAIKQARLMEDDPVLHNLCPRLFPPNMLPLRRLLRGQLPAARLPNLRLLFLRRTMNMRAVLLGWLCPAV</sequence>
<comment type="caution">
    <text evidence="1">The sequence shown here is derived from an EMBL/GenBank/DDBJ whole genome shotgun (WGS) entry which is preliminary data.</text>
</comment>
<organism evidence="1 2">
    <name type="scientific">Rhizoctonia solani AG-3 Rhs1AP</name>
    <dbReference type="NCBI Taxonomy" id="1086054"/>
    <lineage>
        <taxon>Eukaryota</taxon>
        <taxon>Fungi</taxon>
        <taxon>Dikarya</taxon>
        <taxon>Basidiomycota</taxon>
        <taxon>Agaricomycotina</taxon>
        <taxon>Agaricomycetes</taxon>
        <taxon>Cantharellales</taxon>
        <taxon>Ceratobasidiaceae</taxon>
        <taxon>Rhizoctonia</taxon>
    </lineage>
</organism>
<evidence type="ECO:0000313" key="2">
    <source>
        <dbReference type="Proteomes" id="UP000030108"/>
    </source>
</evidence>
<accession>X8JLK0</accession>
<reference evidence="2" key="1">
    <citation type="journal article" date="2014" name="Genome Announc.">
        <title>Draft genome sequence of the plant-pathogenic soil fungus Rhizoctonia solani anastomosis group 3 strain Rhs1AP.</title>
        <authorList>
            <person name="Cubeta M.A."/>
            <person name="Thomas E."/>
            <person name="Dean R.A."/>
            <person name="Jabaji S."/>
            <person name="Neate S.M."/>
            <person name="Tavantzis S."/>
            <person name="Toda T."/>
            <person name="Vilgalys R."/>
            <person name="Bharathan N."/>
            <person name="Fedorova-Abrams N."/>
            <person name="Pakala S.B."/>
            <person name="Pakala S.M."/>
            <person name="Zafar N."/>
            <person name="Joardar V."/>
            <person name="Losada L."/>
            <person name="Nierman W.C."/>
        </authorList>
    </citation>
    <scope>NUCLEOTIDE SEQUENCE [LARGE SCALE GENOMIC DNA]</scope>
    <source>
        <strain evidence="2">AG-3</strain>
    </source>
</reference>
<name>X8JLK0_9AGAM</name>